<evidence type="ECO:0000256" key="2">
    <source>
        <dbReference type="ARBA" id="ARBA00022741"/>
    </source>
</evidence>
<dbReference type="InterPro" id="IPR003593">
    <property type="entry name" value="AAA+_ATPase"/>
</dbReference>
<dbReference type="InterPro" id="IPR008995">
    <property type="entry name" value="Mo/tungstate-bd_C_term_dom"/>
</dbReference>
<dbReference type="GO" id="GO:0005524">
    <property type="term" value="F:ATP binding"/>
    <property type="evidence" value="ECO:0007669"/>
    <property type="project" value="UniProtKB-KW"/>
</dbReference>
<evidence type="ECO:0000256" key="3">
    <source>
        <dbReference type="ARBA" id="ARBA00022840"/>
    </source>
</evidence>
<dbReference type="RefSeq" id="WP_064857624.1">
    <property type="nucleotide sequence ID" value="NZ_LZSF01000032.1"/>
</dbReference>
<reference evidence="5 7" key="1">
    <citation type="submission" date="2016-06" db="EMBL/GenBank/DDBJ databases">
        <authorList>
            <person name="Kjaerup R.B."/>
            <person name="Dalgaard T.S."/>
            <person name="Juul-Madsen H.R."/>
        </authorList>
    </citation>
    <scope>NUCLEOTIDE SEQUENCE [LARGE SCALE GENOMIC DNA]</scope>
    <source>
        <strain evidence="5 7">1199456.5</strain>
    </source>
</reference>
<feature type="domain" description="ABC transporter" evidence="4">
    <location>
        <begin position="5"/>
        <end position="240"/>
    </location>
</feature>
<dbReference type="PROSITE" id="PS00211">
    <property type="entry name" value="ABC_TRANSPORTER_1"/>
    <property type="match status" value="1"/>
</dbReference>
<organism evidence="5 7">
    <name type="scientific">Mycolicibacterium mucogenicum</name>
    <name type="common">Mycobacterium mucogenicum</name>
    <dbReference type="NCBI Taxonomy" id="56689"/>
    <lineage>
        <taxon>Bacteria</taxon>
        <taxon>Bacillati</taxon>
        <taxon>Actinomycetota</taxon>
        <taxon>Actinomycetes</taxon>
        <taxon>Mycobacteriales</taxon>
        <taxon>Mycobacteriaceae</taxon>
        <taxon>Mycolicibacterium</taxon>
    </lineage>
</organism>
<dbReference type="Pfam" id="PF00005">
    <property type="entry name" value="ABC_tran"/>
    <property type="match status" value="1"/>
</dbReference>
<dbReference type="PANTHER" id="PTHR42781:SF4">
    <property type="entry name" value="SPERMIDINE_PUTRESCINE IMPORT ATP-BINDING PROTEIN POTA"/>
    <property type="match status" value="1"/>
</dbReference>
<dbReference type="AlphaFoldDB" id="A0A1A0N208"/>
<dbReference type="EMBL" id="SDLO01000016">
    <property type="protein sequence ID" value="TDK86894.1"/>
    <property type="molecule type" value="Genomic_DNA"/>
</dbReference>
<evidence type="ECO:0000313" key="5">
    <source>
        <dbReference type="EMBL" id="OBA91341.1"/>
    </source>
</evidence>
<dbReference type="InterPro" id="IPR027417">
    <property type="entry name" value="P-loop_NTPase"/>
</dbReference>
<reference evidence="6 8" key="2">
    <citation type="submission" date="2019-01" db="EMBL/GenBank/DDBJ databases">
        <title>High-quality-draft genome sequences of five non-tuberculosis mycobacteriaceae isolated from a nosocomial environment.</title>
        <authorList>
            <person name="Tiago I."/>
            <person name="Alarico S."/>
            <person name="Pereira S.G."/>
            <person name="Coelho C."/>
            <person name="Maranha A."/>
            <person name="Empadinhas N."/>
        </authorList>
    </citation>
    <scope>NUCLEOTIDE SEQUENCE [LARGE SCALE GENOMIC DNA]</scope>
    <source>
        <strain evidence="6 8">24AIII</strain>
    </source>
</reference>
<dbReference type="InterPro" id="IPR050093">
    <property type="entry name" value="ABC_SmlMolc_Importer"/>
</dbReference>
<evidence type="ECO:0000313" key="7">
    <source>
        <dbReference type="Proteomes" id="UP000093962"/>
    </source>
</evidence>
<dbReference type="GO" id="GO:0016887">
    <property type="term" value="F:ATP hydrolysis activity"/>
    <property type="evidence" value="ECO:0007669"/>
    <property type="project" value="InterPro"/>
</dbReference>
<dbReference type="SMART" id="SM00382">
    <property type="entry name" value="AAA"/>
    <property type="match status" value="1"/>
</dbReference>
<evidence type="ECO:0000259" key="4">
    <source>
        <dbReference type="PROSITE" id="PS50893"/>
    </source>
</evidence>
<dbReference type="Pfam" id="PF03459">
    <property type="entry name" value="TOBE"/>
    <property type="match status" value="1"/>
</dbReference>
<proteinExistence type="predicted"/>
<dbReference type="Gene3D" id="3.40.50.300">
    <property type="entry name" value="P-loop containing nucleotide triphosphate hydrolases"/>
    <property type="match status" value="1"/>
</dbReference>
<gene>
    <name evidence="5" type="ORF">A5642_10685</name>
    <name evidence="6" type="ORF">EUA03_18620</name>
</gene>
<sequence length="363" mass="37119">MTGGLAVRAIIEARGIDVDFEVAAGEVLAVVGPNGAGKSSVLHVIAGLLRPDAGTVTVGGRRLTDAASGVHVAVHNRRVGLLLQDPALFPHLTVAGNVAFGPRARQHRRRGMRTEARRAAGRWLGEVGATELADRRPGQLSGGQAQRVALARALAAEPDVLLLDEPLSGLDVTAASAMRRLLRGVLGTGGRSSVLVSHDLLDVVTLADRIVVIEGGRIVESGAVADVLTAPRTAFGARFAGVNLVSGRAGDDGGSVLAAGQTWRGVWGPAVTPGGPAIAVFAPAVVSVCRERPADDVNVVAVGVAELDHRGPVIRVRAEATDDDGGGGLAADISAEVAAGLRLIPGEQVYFGVDPRDVAIRPA</sequence>
<name>A0A1A0N208_MYCMU</name>
<protein>
    <submittedName>
        <fullName evidence="6">ATP-binding cassette domain-containing protein</fullName>
    </submittedName>
    <submittedName>
        <fullName evidence="5">Molybdenum ABC transporter ATP-binding protein</fullName>
    </submittedName>
</protein>
<dbReference type="EMBL" id="LZSF01000032">
    <property type="protein sequence ID" value="OBA91341.1"/>
    <property type="molecule type" value="Genomic_DNA"/>
</dbReference>
<accession>A0A1A0N208</accession>
<dbReference type="OrthoDB" id="9112331at2"/>
<evidence type="ECO:0000256" key="1">
    <source>
        <dbReference type="ARBA" id="ARBA00022448"/>
    </source>
</evidence>
<keyword evidence="2" id="KW-0547">Nucleotide-binding</keyword>
<dbReference type="SUPFAM" id="SSF50331">
    <property type="entry name" value="MOP-like"/>
    <property type="match status" value="1"/>
</dbReference>
<dbReference type="Proteomes" id="UP000093962">
    <property type="component" value="Unassembled WGS sequence"/>
</dbReference>
<dbReference type="PROSITE" id="PS50893">
    <property type="entry name" value="ABC_TRANSPORTER_2"/>
    <property type="match status" value="1"/>
</dbReference>
<dbReference type="InterPro" id="IPR017871">
    <property type="entry name" value="ABC_transporter-like_CS"/>
</dbReference>
<dbReference type="Proteomes" id="UP000294929">
    <property type="component" value="Unassembled WGS sequence"/>
</dbReference>
<dbReference type="InterPro" id="IPR003439">
    <property type="entry name" value="ABC_transporter-like_ATP-bd"/>
</dbReference>
<keyword evidence="3 5" id="KW-0067">ATP-binding</keyword>
<comment type="caution">
    <text evidence="5">The sequence shown here is derived from an EMBL/GenBank/DDBJ whole genome shotgun (WGS) entry which is preliminary data.</text>
</comment>
<dbReference type="PANTHER" id="PTHR42781">
    <property type="entry name" value="SPERMIDINE/PUTRESCINE IMPORT ATP-BINDING PROTEIN POTA"/>
    <property type="match status" value="1"/>
</dbReference>
<dbReference type="InterPro" id="IPR005116">
    <property type="entry name" value="Transp-assoc_OB_typ1"/>
</dbReference>
<evidence type="ECO:0000313" key="8">
    <source>
        <dbReference type="Proteomes" id="UP000294929"/>
    </source>
</evidence>
<evidence type="ECO:0000313" key="6">
    <source>
        <dbReference type="EMBL" id="TDK86894.1"/>
    </source>
</evidence>
<keyword evidence="1" id="KW-0813">Transport</keyword>
<dbReference type="SUPFAM" id="SSF52540">
    <property type="entry name" value="P-loop containing nucleoside triphosphate hydrolases"/>
    <property type="match status" value="1"/>
</dbReference>